<organism evidence="1 2">
    <name type="scientific">Heyndrickxia oleronia</name>
    <dbReference type="NCBI Taxonomy" id="38875"/>
    <lineage>
        <taxon>Bacteria</taxon>
        <taxon>Bacillati</taxon>
        <taxon>Bacillota</taxon>
        <taxon>Bacilli</taxon>
        <taxon>Bacillales</taxon>
        <taxon>Bacillaceae</taxon>
        <taxon>Heyndrickxia</taxon>
    </lineage>
</organism>
<dbReference type="EMBL" id="JAROYP010000014">
    <property type="protein sequence ID" value="MDH5163321.1"/>
    <property type="molecule type" value="Genomic_DNA"/>
</dbReference>
<protein>
    <submittedName>
        <fullName evidence="1">DUF3888 domain-containing protein</fullName>
    </submittedName>
</protein>
<dbReference type="Proteomes" id="UP001159179">
    <property type="component" value="Unassembled WGS sequence"/>
</dbReference>
<evidence type="ECO:0000313" key="1">
    <source>
        <dbReference type="EMBL" id="MDH5163321.1"/>
    </source>
</evidence>
<dbReference type="Pfam" id="PF13027">
    <property type="entry name" value="DUF3888"/>
    <property type="match status" value="1"/>
</dbReference>
<dbReference type="InterPro" id="IPR024984">
    <property type="entry name" value="DUF3888"/>
</dbReference>
<dbReference type="AlphaFoldDB" id="A0AAW6T387"/>
<evidence type="ECO:0000313" key="2">
    <source>
        <dbReference type="Proteomes" id="UP001159179"/>
    </source>
</evidence>
<proteinExistence type="predicted"/>
<reference evidence="1" key="1">
    <citation type="submission" date="2023-03" db="EMBL/GenBank/DDBJ databases">
        <title>Bacterial isolates from washroom surfaces on a university campus.</title>
        <authorList>
            <person name="Holman D.B."/>
            <person name="Gzyl K.E."/>
            <person name="Taheri A.E."/>
        </authorList>
    </citation>
    <scope>NUCLEOTIDE SEQUENCE</scope>
    <source>
        <strain evidence="1">RD03</strain>
    </source>
</reference>
<comment type="caution">
    <text evidence="1">The sequence shown here is derived from an EMBL/GenBank/DDBJ whole genome shotgun (WGS) entry which is preliminary data.</text>
</comment>
<dbReference type="GeneID" id="79870200"/>
<dbReference type="RefSeq" id="WP_212946036.1">
    <property type="nucleotide sequence ID" value="NZ_BOQX01000010.1"/>
</dbReference>
<name>A0AAW6T387_9BACI</name>
<accession>A0AAW6T387</accession>
<sequence length="133" mass="15603">MIKLVFRLVIIFILVNSSLFPSYTSRVNAKNIDQTELENAFIDAVNPLIYEAITDFYKKEPVNISYMCQHLIDLNNIDKGSRYFDAVIQFITYQGAHNPPNHLFTIYIKRGVQGWQLISYKVDKNYNPKKYCR</sequence>
<gene>
    <name evidence="1" type="ORF">P5X88_20510</name>
</gene>